<dbReference type="InterPro" id="IPR004436">
    <property type="entry name" value="Isocitrate_DH_NADP_mono"/>
</dbReference>
<proteinExistence type="inferred from homology"/>
<evidence type="ECO:0000256" key="2">
    <source>
        <dbReference type="ARBA" id="ARBA00013013"/>
    </source>
</evidence>
<evidence type="ECO:0000256" key="7">
    <source>
        <dbReference type="ARBA" id="ARBA00022857"/>
    </source>
</evidence>
<dbReference type="EC" id="1.1.1.42" evidence="2"/>
<reference evidence="11 12" key="1">
    <citation type="journal article" date="2014" name="Genome Announc.">
        <title>Draft Genome Sequence of Marine Flavobacterium Jejuia pallidilutea Strain 11shimoA1 and Pigmentation Mutants.</title>
        <authorList>
            <person name="Takatani N."/>
            <person name="Nakanishi M."/>
            <person name="Meirelles P."/>
            <person name="Mino S."/>
            <person name="Suda W."/>
            <person name="Oshima K."/>
            <person name="Hattori M."/>
            <person name="Ohkuma M."/>
            <person name="Hosokawa M."/>
            <person name="Miyashita K."/>
            <person name="Thompson F.L."/>
            <person name="Niwa A."/>
            <person name="Sawabe T."/>
            <person name="Sawabe T."/>
        </authorList>
    </citation>
    <scope>NUCLEOTIDE SEQUENCE [LARGE SCALE GENOMIC DNA]</scope>
    <source>
        <strain evidence="12">JCM19302</strain>
    </source>
</reference>
<name>A0A090W5U6_9FLAO</name>
<evidence type="ECO:0000256" key="4">
    <source>
        <dbReference type="ARBA" id="ARBA00022532"/>
    </source>
</evidence>
<dbReference type="PANTHER" id="PTHR36999:SF1">
    <property type="entry name" value="ISOCITRATE DEHYDROGENASE (NADP(+))"/>
    <property type="match status" value="1"/>
</dbReference>
<evidence type="ECO:0000256" key="6">
    <source>
        <dbReference type="ARBA" id="ARBA00022842"/>
    </source>
</evidence>
<comment type="caution">
    <text evidence="11">The sequence shown here is derived from an EMBL/GenBank/DDBJ whole genome shotgun (WGS) entry which is preliminary data.</text>
</comment>
<dbReference type="PANTHER" id="PTHR36999">
    <property type="entry name" value="ISOCITRATE DEHYDROGENASE [NADP]"/>
    <property type="match status" value="1"/>
</dbReference>
<dbReference type="Proteomes" id="UP000029646">
    <property type="component" value="Unassembled WGS sequence"/>
</dbReference>
<dbReference type="GO" id="GO:0006099">
    <property type="term" value="P:tricarboxylic acid cycle"/>
    <property type="evidence" value="ECO:0007669"/>
    <property type="project" value="UniProtKB-KW"/>
</dbReference>
<organism evidence="11 12">
    <name type="scientific">Jejuia pallidilutea</name>
    <dbReference type="NCBI Taxonomy" id="504487"/>
    <lineage>
        <taxon>Bacteria</taxon>
        <taxon>Pseudomonadati</taxon>
        <taxon>Bacteroidota</taxon>
        <taxon>Flavobacteriia</taxon>
        <taxon>Flavobacteriales</taxon>
        <taxon>Flavobacteriaceae</taxon>
        <taxon>Jejuia</taxon>
    </lineage>
</organism>
<evidence type="ECO:0000256" key="3">
    <source>
        <dbReference type="ARBA" id="ARBA00022435"/>
    </source>
</evidence>
<keyword evidence="6" id="KW-0460">Magnesium</keyword>
<comment type="similarity">
    <text evidence="10">Belongs to the monomeric-type IDH family.</text>
</comment>
<evidence type="ECO:0000313" key="12">
    <source>
        <dbReference type="Proteomes" id="UP000029646"/>
    </source>
</evidence>
<keyword evidence="3" id="KW-0329">Glyoxylate bypass</keyword>
<dbReference type="SUPFAM" id="SSF53659">
    <property type="entry name" value="Isocitrate/Isopropylmalate dehydrogenase-like"/>
    <property type="match status" value="1"/>
</dbReference>
<sequence>MVNSDKGITNLHVPSDVIIDASMPAMIRTSGKMWNAKGELQETKAVIPDSSYSGVYAATIDFAKTWCFRSHYHGNCTQCWPNGSKG</sequence>
<evidence type="ECO:0000256" key="9">
    <source>
        <dbReference type="ARBA" id="ARBA00023554"/>
    </source>
</evidence>
<evidence type="ECO:0000256" key="8">
    <source>
        <dbReference type="ARBA" id="ARBA00023002"/>
    </source>
</evidence>
<dbReference type="AlphaFoldDB" id="A0A090W5U6"/>
<evidence type="ECO:0000313" key="11">
    <source>
        <dbReference type="EMBL" id="GAL72316.1"/>
    </source>
</evidence>
<evidence type="ECO:0000256" key="1">
    <source>
        <dbReference type="ARBA" id="ARBA00001946"/>
    </source>
</evidence>
<keyword evidence="4" id="KW-0816">Tricarboxylic acid cycle</keyword>
<comment type="cofactor">
    <cofactor evidence="1">
        <name>Mg(2+)</name>
        <dbReference type="ChEBI" id="CHEBI:18420"/>
    </cofactor>
</comment>
<dbReference type="EMBL" id="BBNS01000022">
    <property type="protein sequence ID" value="GAL72316.1"/>
    <property type="molecule type" value="Genomic_DNA"/>
</dbReference>
<gene>
    <name evidence="11" type="ORF">JCM19302_61</name>
</gene>
<keyword evidence="8 11" id="KW-0560">Oxidoreductase</keyword>
<accession>A0A090W5U6</accession>
<evidence type="ECO:0000256" key="5">
    <source>
        <dbReference type="ARBA" id="ARBA00022723"/>
    </source>
</evidence>
<keyword evidence="7" id="KW-0521">NADP</keyword>
<dbReference type="GO" id="GO:0004450">
    <property type="term" value="F:isocitrate dehydrogenase (NADP+) activity"/>
    <property type="evidence" value="ECO:0007669"/>
    <property type="project" value="UniProtKB-EC"/>
</dbReference>
<evidence type="ECO:0000256" key="10">
    <source>
        <dbReference type="ARBA" id="ARBA00046318"/>
    </source>
</evidence>
<comment type="catalytic activity">
    <reaction evidence="9">
        <text>D-threo-isocitrate + NADP(+) = 2-oxoglutarate + CO2 + NADPH</text>
        <dbReference type="Rhea" id="RHEA:19629"/>
        <dbReference type="ChEBI" id="CHEBI:15562"/>
        <dbReference type="ChEBI" id="CHEBI:16526"/>
        <dbReference type="ChEBI" id="CHEBI:16810"/>
        <dbReference type="ChEBI" id="CHEBI:57783"/>
        <dbReference type="ChEBI" id="CHEBI:58349"/>
        <dbReference type="EC" id="1.1.1.42"/>
    </reaction>
</comment>
<dbReference type="GO" id="GO:0046872">
    <property type="term" value="F:metal ion binding"/>
    <property type="evidence" value="ECO:0007669"/>
    <property type="project" value="UniProtKB-KW"/>
</dbReference>
<keyword evidence="5" id="KW-0479">Metal-binding</keyword>
<protein>
    <recommendedName>
        <fullName evidence="2">isocitrate dehydrogenase (NADP(+))</fullName>
        <ecNumber evidence="2">1.1.1.42</ecNumber>
    </recommendedName>
</protein>
<dbReference type="Pfam" id="PF03971">
    <property type="entry name" value="IDH"/>
    <property type="match status" value="1"/>
</dbReference>
<dbReference type="GO" id="GO:0006097">
    <property type="term" value="P:glyoxylate cycle"/>
    <property type="evidence" value="ECO:0007669"/>
    <property type="project" value="UniProtKB-KW"/>
</dbReference>